<evidence type="ECO:0000256" key="2">
    <source>
        <dbReference type="ARBA" id="ARBA00022448"/>
    </source>
</evidence>
<evidence type="ECO:0000256" key="7">
    <source>
        <dbReference type="ARBA" id="ARBA00023121"/>
    </source>
</evidence>
<evidence type="ECO:0000313" key="13">
    <source>
        <dbReference type="EMBL" id="NXC65636.1"/>
    </source>
</evidence>
<feature type="non-terminal residue" evidence="13">
    <location>
        <position position="1"/>
    </location>
</feature>
<accession>A0A851PI83</accession>
<evidence type="ECO:0000259" key="12">
    <source>
        <dbReference type="PROSITE" id="PS50848"/>
    </source>
</evidence>
<reference evidence="13" key="1">
    <citation type="submission" date="2019-09" db="EMBL/GenBank/DDBJ databases">
        <title>Bird 10,000 Genomes (B10K) Project - Family phase.</title>
        <authorList>
            <person name="Zhang G."/>
        </authorList>
    </citation>
    <scope>NUCLEOTIDE SEQUENCE</scope>
    <source>
        <strain evidence="13">B10K-CU-031-38</strain>
    </source>
</reference>
<evidence type="ECO:0000256" key="5">
    <source>
        <dbReference type="ARBA" id="ARBA00022990"/>
    </source>
</evidence>
<protein>
    <recommendedName>
        <fullName evidence="9">Phosphatidylcholine transfer protein</fullName>
    </recommendedName>
    <alternativeName>
        <fullName evidence="11">START domain-containing protein 2</fullName>
    </alternativeName>
    <alternativeName>
        <fullName evidence="10">StAR-related lipid transfer protein 2</fullName>
    </alternativeName>
</protein>
<evidence type="ECO:0000256" key="10">
    <source>
        <dbReference type="ARBA" id="ARBA00077188"/>
    </source>
</evidence>
<comment type="subunit">
    <text evidence="8">Interacts with ACOT13/THEM2.</text>
</comment>
<dbReference type="Gene3D" id="3.30.530.20">
    <property type="match status" value="1"/>
</dbReference>
<evidence type="ECO:0000313" key="14">
    <source>
        <dbReference type="Proteomes" id="UP000657035"/>
    </source>
</evidence>
<proteinExistence type="predicted"/>
<feature type="non-terminal residue" evidence="13">
    <location>
        <position position="174"/>
    </location>
</feature>
<keyword evidence="4" id="KW-0597">Phosphoprotein</keyword>
<dbReference type="GO" id="GO:0008525">
    <property type="term" value="F:phosphatidylcholine transporter activity"/>
    <property type="evidence" value="ECO:0007669"/>
    <property type="project" value="TreeGrafter"/>
</dbReference>
<dbReference type="GO" id="GO:0031210">
    <property type="term" value="F:phosphatidylcholine binding"/>
    <property type="evidence" value="ECO:0007669"/>
    <property type="project" value="TreeGrafter"/>
</dbReference>
<evidence type="ECO:0000256" key="3">
    <source>
        <dbReference type="ARBA" id="ARBA00022490"/>
    </source>
</evidence>
<dbReference type="PANTHER" id="PTHR19308">
    <property type="entry name" value="PHOSPHATIDYLCHOLINE TRANSFER PROTEIN"/>
    <property type="match status" value="1"/>
</dbReference>
<dbReference type="AlphaFoldDB" id="A0A851PI83"/>
<keyword evidence="2" id="KW-0813">Transport</keyword>
<dbReference type="SMART" id="SM00234">
    <property type="entry name" value="START"/>
    <property type="match status" value="1"/>
</dbReference>
<name>A0A851PI83_ANHAN</name>
<comment type="caution">
    <text evidence="13">The sequence shown here is derived from an EMBL/GenBank/DDBJ whole genome shotgun (WGS) entry which is preliminary data.</text>
</comment>
<dbReference type="FunFam" id="3.30.530.20:FF:000017">
    <property type="entry name" value="Phosphatidylcholine transfer protein, putative"/>
    <property type="match status" value="1"/>
</dbReference>
<dbReference type="EMBL" id="WBMU01000036">
    <property type="protein sequence ID" value="NXC65636.1"/>
    <property type="molecule type" value="Genomic_DNA"/>
</dbReference>
<evidence type="ECO:0000256" key="1">
    <source>
        <dbReference type="ARBA" id="ARBA00004496"/>
    </source>
</evidence>
<evidence type="ECO:0000256" key="8">
    <source>
        <dbReference type="ARBA" id="ARBA00063535"/>
    </source>
</evidence>
<keyword evidence="3" id="KW-0963">Cytoplasm</keyword>
<keyword evidence="14" id="KW-1185">Reference proteome</keyword>
<dbReference type="GO" id="GO:0005829">
    <property type="term" value="C:cytosol"/>
    <property type="evidence" value="ECO:0007669"/>
    <property type="project" value="UniProtKB-ARBA"/>
</dbReference>
<feature type="domain" description="START" evidence="12">
    <location>
        <begin position="14"/>
        <end position="172"/>
    </location>
</feature>
<dbReference type="InterPro" id="IPR051213">
    <property type="entry name" value="START_lipid_transfer"/>
</dbReference>
<evidence type="ECO:0000256" key="11">
    <source>
        <dbReference type="ARBA" id="ARBA00079049"/>
    </source>
</evidence>
<dbReference type="InterPro" id="IPR002913">
    <property type="entry name" value="START_lipid-bd_dom"/>
</dbReference>
<dbReference type="SUPFAM" id="SSF55961">
    <property type="entry name" value="Bet v1-like"/>
    <property type="match status" value="1"/>
</dbReference>
<dbReference type="PROSITE" id="PS50848">
    <property type="entry name" value="START"/>
    <property type="match status" value="1"/>
</dbReference>
<dbReference type="OrthoDB" id="1295045at2759"/>
<evidence type="ECO:0000256" key="9">
    <source>
        <dbReference type="ARBA" id="ARBA00069061"/>
    </source>
</evidence>
<keyword evidence="7" id="KW-0446">Lipid-binding</keyword>
<evidence type="ECO:0000256" key="6">
    <source>
        <dbReference type="ARBA" id="ARBA00023055"/>
    </source>
</evidence>
<organism evidence="13 14">
    <name type="scientific">Anhinga anhinga</name>
    <name type="common">Anhinga</name>
    <name type="synonym">Plotus anhinga</name>
    <dbReference type="NCBI Taxonomy" id="56067"/>
    <lineage>
        <taxon>Eukaryota</taxon>
        <taxon>Metazoa</taxon>
        <taxon>Chordata</taxon>
        <taxon>Craniata</taxon>
        <taxon>Vertebrata</taxon>
        <taxon>Euteleostomi</taxon>
        <taxon>Archelosauria</taxon>
        <taxon>Archosauria</taxon>
        <taxon>Dinosauria</taxon>
        <taxon>Saurischia</taxon>
        <taxon>Theropoda</taxon>
        <taxon>Coelurosauria</taxon>
        <taxon>Aves</taxon>
        <taxon>Neognathae</taxon>
        <taxon>Neoaves</taxon>
        <taxon>Aequornithes</taxon>
        <taxon>Suliformes</taxon>
        <taxon>Anhingidae</taxon>
        <taxon>Anhinga</taxon>
    </lineage>
</organism>
<evidence type="ECO:0000256" key="4">
    <source>
        <dbReference type="ARBA" id="ARBA00022553"/>
    </source>
</evidence>
<dbReference type="PANTHER" id="PTHR19308:SF39">
    <property type="entry name" value="PHOSPHATIDYLCHOLINE TRANSFER PROTEIN"/>
    <property type="match status" value="1"/>
</dbReference>
<comment type="subcellular location">
    <subcellularLocation>
        <location evidence="1">Cytoplasm</location>
    </subcellularLocation>
</comment>
<sequence length="174" mass="20393">LPILFPQQSGLYEYKVFGRLADCSPRLLVDFYMDLDFRKRWDRYAKELYEETYDGEKVVYWEVKYPFPLSNRDYVYIHECQEMDINGRKIWVVLAQGVSVPQCPERSGIIRVKNYKQNLAVESDGKTGSKVYMCYVDNPGGRIPSWLVNWAAESGVPAFMKDAVKACRNYCRNR</sequence>
<dbReference type="Proteomes" id="UP000657035">
    <property type="component" value="Unassembled WGS sequence"/>
</dbReference>
<keyword evidence="6" id="KW-0445">Lipid transport</keyword>
<dbReference type="InterPro" id="IPR023393">
    <property type="entry name" value="START-like_dom_sf"/>
</dbReference>
<keyword evidence="5" id="KW-0007">Acetylation</keyword>
<dbReference type="Pfam" id="PF01852">
    <property type="entry name" value="START"/>
    <property type="match status" value="1"/>
</dbReference>
<gene>
    <name evidence="13" type="primary">Pctp</name>
    <name evidence="13" type="ORF">ANHANH_R10151</name>
</gene>